<sequence length="319" mass="36381">MKKFILITLFFGASNLFAQQQQDSLLVKEIPTIKNNVFIQRQEIDDLTKRLKSQEIINGKHNRSINSLQNENQDLKALNDSLSQLITLNHQNITSNSKNIITNSTELGTKIKQTGENANSKITELDSSLDKNRLYWIIATLVTLLLGGLVYWLLGKRIKSSKIDVETQIRNTKASLEEESVKLDNKLVEVLETQLKLKQEETKVQPTTANEKADHFLALKVADEIIRIQKNLSRMDESTKGLKQLNSSVKRIQDNFASNGYELVEMLGREYNEGMKATVNFVQDEDFEEGKRLITRIIKPQVNYRGTMIQTAQIEVTEA</sequence>
<evidence type="ECO:0000256" key="3">
    <source>
        <dbReference type="SAM" id="SignalP"/>
    </source>
</evidence>
<dbReference type="Proteomes" id="UP000249542">
    <property type="component" value="Unassembled WGS sequence"/>
</dbReference>
<evidence type="ECO:0000256" key="2">
    <source>
        <dbReference type="SAM" id="Phobius"/>
    </source>
</evidence>
<gene>
    <name evidence="4" type="ORF">LX95_01512</name>
</gene>
<keyword evidence="2" id="KW-0472">Membrane</keyword>
<feature type="transmembrane region" description="Helical" evidence="2">
    <location>
        <begin position="134"/>
        <end position="154"/>
    </location>
</feature>
<keyword evidence="2" id="KW-1133">Transmembrane helix</keyword>
<dbReference type="RefSeq" id="WP_111540837.1">
    <property type="nucleotide sequence ID" value="NZ_QKYV01000004.1"/>
</dbReference>
<keyword evidence="1" id="KW-0175">Coiled coil</keyword>
<evidence type="ECO:0000313" key="4">
    <source>
        <dbReference type="EMBL" id="PZW40449.1"/>
    </source>
</evidence>
<protein>
    <recommendedName>
        <fullName evidence="6">Septum formation initiator</fullName>
    </recommendedName>
</protein>
<dbReference type="AlphaFoldDB" id="A0A2W7I2S5"/>
<evidence type="ECO:0000313" key="5">
    <source>
        <dbReference type="Proteomes" id="UP000249542"/>
    </source>
</evidence>
<proteinExistence type="predicted"/>
<reference evidence="4 5" key="1">
    <citation type="submission" date="2018-06" db="EMBL/GenBank/DDBJ databases">
        <title>Genomic Encyclopedia of Archaeal and Bacterial Type Strains, Phase II (KMG-II): from individual species to whole genera.</title>
        <authorList>
            <person name="Goeker M."/>
        </authorList>
    </citation>
    <scope>NUCLEOTIDE SEQUENCE [LARGE SCALE GENOMIC DNA]</scope>
    <source>
        <strain evidence="4 5">DSM 15361</strain>
    </source>
</reference>
<keyword evidence="2" id="KW-0812">Transmembrane</keyword>
<dbReference type="EMBL" id="QKYV01000004">
    <property type="protein sequence ID" value="PZW40449.1"/>
    <property type="molecule type" value="Genomic_DNA"/>
</dbReference>
<keyword evidence="3" id="KW-0732">Signal</keyword>
<accession>A0A2W7I2S5</accession>
<feature type="coiled-coil region" evidence="1">
    <location>
        <begin position="58"/>
        <end position="88"/>
    </location>
</feature>
<organism evidence="4 5">
    <name type="scientific">Mesonia algae</name>
    <dbReference type="NCBI Taxonomy" id="213248"/>
    <lineage>
        <taxon>Bacteria</taxon>
        <taxon>Pseudomonadati</taxon>
        <taxon>Bacteroidota</taxon>
        <taxon>Flavobacteriia</taxon>
        <taxon>Flavobacteriales</taxon>
        <taxon>Flavobacteriaceae</taxon>
        <taxon>Mesonia</taxon>
    </lineage>
</organism>
<keyword evidence="5" id="KW-1185">Reference proteome</keyword>
<comment type="caution">
    <text evidence="4">The sequence shown here is derived from an EMBL/GenBank/DDBJ whole genome shotgun (WGS) entry which is preliminary data.</text>
</comment>
<feature type="chain" id="PRO_5015878832" description="Septum formation initiator" evidence="3">
    <location>
        <begin position="19"/>
        <end position="319"/>
    </location>
</feature>
<evidence type="ECO:0008006" key="6">
    <source>
        <dbReference type="Google" id="ProtNLM"/>
    </source>
</evidence>
<evidence type="ECO:0000256" key="1">
    <source>
        <dbReference type="SAM" id="Coils"/>
    </source>
</evidence>
<feature type="signal peptide" evidence="3">
    <location>
        <begin position="1"/>
        <end position="18"/>
    </location>
</feature>
<name>A0A2W7I2S5_9FLAO</name>